<proteinExistence type="predicted"/>
<evidence type="ECO:0000256" key="1">
    <source>
        <dbReference type="SAM" id="Phobius"/>
    </source>
</evidence>
<dbReference type="AlphaFoldDB" id="A0A2T4Z286"/>
<keyword evidence="1" id="KW-0812">Transmembrane</keyword>
<keyword evidence="4" id="KW-1185">Reference proteome</keyword>
<dbReference type="InterPro" id="IPR036938">
    <property type="entry name" value="PAP2/HPO_sf"/>
</dbReference>
<dbReference type="RefSeq" id="WP_108177614.1">
    <property type="nucleotide sequence ID" value="NZ_PZZL01000005.1"/>
</dbReference>
<feature type="transmembrane region" description="Helical" evidence="1">
    <location>
        <begin position="113"/>
        <end position="134"/>
    </location>
</feature>
<organism evidence="3 4">
    <name type="scientific">Phreatobacter oligotrophus</name>
    <dbReference type="NCBI Taxonomy" id="1122261"/>
    <lineage>
        <taxon>Bacteria</taxon>
        <taxon>Pseudomonadati</taxon>
        <taxon>Pseudomonadota</taxon>
        <taxon>Alphaproteobacteria</taxon>
        <taxon>Hyphomicrobiales</taxon>
        <taxon>Phreatobacteraceae</taxon>
        <taxon>Phreatobacter</taxon>
    </lineage>
</organism>
<dbReference type="EMBL" id="PZZL01000005">
    <property type="protein sequence ID" value="PTM54884.1"/>
    <property type="molecule type" value="Genomic_DNA"/>
</dbReference>
<accession>A0A2T4Z286</accession>
<dbReference type="SUPFAM" id="SSF48317">
    <property type="entry name" value="Acid phosphatase/Vanadium-dependent haloperoxidase"/>
    <property type="match status" value="1"/>
</dbReference>
<dbReference type="PANTHER" id="PTHR14969">
    <property type="entry name" value="SPHINGOSINE-1-PHOSPHATE PHOSPHOHYDROLASE"/>
    <property type="match status" value="1"/>
</dbReference>
<dbReference type="SMART" id="SM00014">
    <property type="entry name" value="acidPPc"/>
    <property type="match status" value="1"/>
</dbReference>
<dbReference type="PANTHER" id="PTHR14969:SF13">
    <property type="entry name" value="AT30094P"/>
    <property type="match status" value="1"/>
</dbReference>
<dbReference type="Gene3D" id="1.20.144.10">
    <property type="entry name" value="Phosphatidic acid phosphatase type 2/haloperoxidase"/>
    <property type="match status" value="2"/>
</dbReference>
<evidence type="ECO:0000313" key="3">
    <source>
        <dbReference type="EMBL" id="PTM54884.1"/>
    </source>
</evidence>
<dbReference type="OrthoDB" id="9801622at2"/>
<sequence length="245" mass="26077">MTASPLPLPSTLGRLARLVRDEIGLVVALVVITGGTLAFLRLADIVVDGETEAFDRALLLFMRDPANPGLAPGPSWLPGIMRDITALGGLAVLSMLVAFAVIYLLLAGKRAAALFVLVSVIGGTALSHGLKIVFDRPRPDLIPGAPIELTASFPSGHAMISAVAYLTLGALLTRIEAPRRVHAFFIGVAVVMTVLIGISRVYLGVHWPTDVLAGWCLGAAWALLCWIVALWLQRRGQIEPRPGRE</sequence>
<feature type="domain" description="Phosphatidic acid phosphatase type 2/haloperoxidase" evidence="2">
    <location>
        <begin position="112"/>
        <end position="226"/>
    </location>
</feature>
<dbReference type="Pfam" id="PF01569">
    <property type="entry name" value="PAP2"/>
    <property type="match status" value="1"/>
</dbReference>
<dbReference type="CDD" id="cd03392">
    <property type="entry name" value="PAP2_like_2"/>
    <property type="match status" value="1"/>
</dbReference>
<evidence type="ECO:0000313" key="4">
    <source>
        <dbReference type="Proteomes" id="UP000241808"/>
    </source>
</evidence>
<feature type="transmembrane region" description="Helical" evidence="1">
    <location>
        <begin position="184"/>
        <end position="205"/>
    </location>
</feature>
<evidence type="ECO:0000259" key="2">
    <source>
        <dbReference type="SMART" id="SM00014"/>
    </source>
</evidence>
<name>A0A2T4Z286_9HYPH</name>
<feature type="transmembrane region" description="Helical" evidence="1">
    <location>
        <begin position="154"/>
        <end position="172"/>
    </location>
</feature>
<comment type="caution">
    <text evidence="3">The sequence shown here is derived from an EMBL/GenBank/DDBJ whole genome shotgun (WGS) entry which is preliminary data.</text>
</comment>
<protein>
    <submittedName>
        <fullName evidence="3">Undecaprenyl-diphosphatase</fullName>
    </submittedName>
</protein>
<keyword evidence="1" id="KW-1133">Transmembrane helix</keyword>
<feature type="transmembrane region" description="Helical" evidence="1">
    <location>
        <begin position="84"/>
        <end position="106"/>
    </location>
</feature>
<feature type="transmembrane region" description="Helical" evidence="1">
    <location>
        <begin position="211"/>
        <end position="232"/>
    </location>
</feature>
<feature type="transmembrane region" description="Helical" evidence="1">
    <location>
        <begin position="23"/>
        <end position="43"/>
    </location>
</feature>
<reference evidence="3 4" key="1">
    <citation type="submission" date="2018-04" db="EMBL/GenBank/DDBJ databases">
        <title>Genomic Encyclopedia of Archaeal and Bacterial Type Strains, Phase II (KMG-II): from individual species to whole genera.</title>
        <authorList>
            <person name="Goeker M."/>
        </authorList>
    </citation>
    <scope>NUCLEOTIDE SEQUENCE [LARGE SCALE GENOMIC DNA]</scope>
    <source>
        <strain evidence="3 4">DSM 25521</strain>
    </source>
</reference>
<gene>
    <name evidence="3" type="ORF">C8P69_10534</name>
</gene>
<dbReference type="InterPro" id="IPR000326">
    <property type="entry name" value="PAP2/HPO"/>
</dbReference>
<keyword evidence="1" id="KW-0472">Membrane</keyword>
<dbReference type="Proteomes" id="UP000241808">
    <property type="component" value="Unassembled WGS sequence"/>
</dbReference>